<comment type="caution">
    <text evidence="2">The sequence shown here is derived from an EMBL/GenBank/DDBJ whole genome shotgun (WGS) entry which is preliminary data.</text>
</comment>
<evidence type="ECO:0000313" key="3">
    <source>
        <dbReference type="Proteomes" id="UP000462931"/>
    </source>
</evidence>
<name>A0A7K0FJU8_9SPHI</name>
<sequence>MKANHNNRKESHFYCVVVVNISSSKNESKSQPFTPVEPFPSGCCKYQ</sequence>
<keyword evidence="3" id="KW-1185">Reference proteome</keyword>
<gene>
    <name evidence="2" type="ORF">GJJ64_03440</name>
</gene>
<evidence type="ECO:0000313" key="2">
    <source>
        <dbReference type="EMBL" id="MRX46234.1"/>
    </source>
</evidence>
<proteinExistence type="predicted"/>
<dbReference type="RefSeq" id="WP_154286351.1">
    <property type="nucleotide sequence ID" value="NZ_WKJI01000001.1"/>
</dbReference>
<accession>A0A7K0FJU8</accession>
<protein>
    <submittedName>
        <fullName evidence="2">Uncharacterized protein</fullName>
    </submittedName>
</protein>
<feature type="region of interest" description="Disordered" evidence="1">
    <location>
        <begin position="24"/>
        <end position="47"/>
    </location>
</feature>
<dbReference type="EMBL" id="WKJI01000001">
    <property type="protein sequence ID" value="MRX46234.1"/>
    <property type="molecule type" value="Genomic_DNA"/>
</dbReference>
<reference evidence="2 3" key="1">
    <citation type="submission" date="2019-11" db="EMBL/GenBank/DDBJ databases">
        <authorList>
            <person name="Cheng Q."/>
            <person name="Yang Z."/>
        </authorList>
    </citation>
    <scope>NUCLEOTIDE SEQUENCE [LARGE SCALE GENOMIC DNA]</scope>
    <source>
        <strain evidence="2 3">HX-22-1</strain>
    </source>
</reference>
<organism evidence="2 3">
    <name type="scientific">Pedobacter puniceum</name>
    <dbReference type="NCBI Taxonomy" id="2666136"/>
    <lineage>
        <taxon>Bacteria</taxon>
        <taxon>Pseudomonadati</taxon>
        <taxon>Bacteroidota</taxon>
        <taxon>Sphingobacteriia</taxon>
        <taxon>Sphingobacteriales</taxon>
        <taxon>Sphingobacteriaceae</taxon>
        <taxon>Pedobacter</taxon>
    </lineage>
</organism>
<evidence type="ECO:0000256" key="1">
    <source>
        <dbReference type="SAM" id="MobiDB-lite"/>
    </source>
</evidence>
<feature type="compositionally biased region" description="Polar residues" evidence="1">
    <location>
        <begin position="24"/>
        <end position="33"/>
    </location>
</feature>
<dbReference type="AlphaFoldDB" id="A0A7K0FJU8"/>
<dbReference type="Proteomes" id="UP000462931">
    <property type="component" value="Unassembled WGS sequence"/>
</dbReference>